<reference evidence="2 3" key="1">
    <citation type="journal article" date="2016" name="Nat. Commun.">
        <title>Thousands of microbial genomes shed light on interconnected biogeochemical processes in an aquifer system.</title>
        <authorList>
            <person name="Anantharaman K."/>
            <person name="Brown C.T."/>
            <person name="Hug L.A."/>
            <person name="Sharon I."/>
            <person name="Castelle C.J."/>
            <person name="Probst A.J."/>
            <person name="Thomas B.C."/>
            <person name="Singh A."/>
            <person name="Wilkins M.J."/>
            <person name="Karaoz U."/>
            <person name="Brodie E.L."/>
            <person name="Williams K.H."/>
            <person name="Hubbard S.S."/>
            <person name="Banfield J.F."/>
        </authorList>
    </citation>
    <scope>NUCLEOTIDE SEQUENCE [LARGE SCALE GENOMIC DNA]</scope>
</reference>
<dbReference type="STRING" id="1802401.A3B21_02765"/>
<name>A0A1F7UU41_9BACT</name>
<gene>
    <name evidence="2" type="ORF">A3B21_02765</name>
</gene>
<evidence type="ECO:0008006" key="4">
    <source>
        <dbReference type="Google" id="ProtNLM"/>
    </source>
</evidence>
<sequence length="305" mass="33901">MIECKMKNVKLKIIVVLMVLAPNFAYGAEFYFGTQSKEIGVGQLGEVGVFLNTDDAQINAIEGKIIFSDSVTVKEIREGGSMISLWVENPSLSDDDPNHSVTIMFSGIIPGGYTGNRGYLFSIIFEKTKVGDVKIEVNDARALLNDGQGTSTEVRVSPLTLAVVEKTGAPGYLPPYDNEPPESFVPEIAQDPNLFDGKWFVTFATQDKISGIDRYEIAFGSLGNFVRVESPFVLPLWKQLAGGIVRIKAIDRASNVRIETLPIAIPLPWYEDYRIWGIILGGAIIVYLIFRLWKQKQIKHTKKHE</sequence>
<accession>A0A1F7UU41</accession>
<dbReference type="AlphaFoldDB" id="A0A1F7UU41"/>
<keyword evidence="1" id="KW-1133">Transmembrane helix</keyword>
<dbReference type="EMBL" id="MGEJ01000009">
    <property type="protein sequence ID" value="OGL81187.1"/>
    <property type="molecule type" value="Genomic_DNA"/>
</dbReference>
<evidence type="ECO:0000313" key="3">
    <source>
        <dbReference type="Proteomes" id="UP000176897"/>
    </source>
</evidence>
<comment type="caution">
    <text evidence="2">The sequence shown here is derived from an EMBL/GenBank/DDBJ whole genome shotgun (WGS) entry which is preliminary data.</text>
</comment>
<protein>
    <recommendedName>
        <fullName evidence="4">Cohesin domain-containing protein</fullName>
    </recommendedName>
</protein>
<keyword evidence="1" id="KW-0812">Transmembrane</keyword>
<proteinExistence type="predicted"/>
<dbReference type="Proteomes" id="UP000176897">
    <property type="component" value="Unassembled WGS sequence"/>
</dbReference>
<evidence type="ECO:0000313" key="2">
    <source>
        <dbReference type="EMBL" id="OGL81187.1"/>
    </source>
</evidence>
<keyword evidence="1" id="KW-0472">Membrane</keyword>
<evidence type="ECO:0000256" key="1">
    <source>
        <dbReference type="SAM" id="Phobius"/>
    </source>
</evidence>
<feature type="transmembrane region" description="Helical" evidence="1">
    <location>
        <begin position="273"/>
        <end position="293"/>
    </location>
</feature>
<organism evidence="2 3">
    <name type="scientific">Candidatus Uhrbacteria bacterium RIFCSPLOWO2_01_FULL_47_24</name>
    <dbReference type="NCBI Taxonomy" id="1802401"/>
    <lineage>
        <taxon>Bacteria</taxon>
        <taxon>Candidatus Uhriibacteriota</taxon>
    </lineage>
</organism>